<gene>
    <name evidence="2" type="ORF">ENI96_15530</name>
</gene>
<sequence length="433" mass="48781">MPPTITGQPSSAADRRPVLLFLCHRIPYPPNKGDKIRSFHLLKHLSRDYRIHLGAFVDDPEDWQYTGELERLCASTRFLPLRPLQGRVRSLAALLRGEPLTLPYYRSPAMTEWVTSLLHREPVTAAVVYSSAMAQYLLGPEHRSLRRVIDFVDVDSDKWRQYAERKGWPMNWLFRRESRTLLAFDRRVARDFDSSLFVSSEEAALFRRLAPEVGERVAYYNNGVDIDAFSPNADHPNPYPQAERPILFTGAMDYWPNQDAVTWFAEQVLPRVTERFPDARFYIVGSNPGEGVTSLGSHPRVTVTGRVERVQPYIAHAEVVVAPMHVARGIQNKVLEGMAMARPVVTTAKGLEGIGARPDEEVLVADDARDFATAVSAVLDGAFPDMGARARERIIRDFTWEGALPLVDRLLDPSASQGRHAAGESGHRMRRSS</sequence>
<dbReference type="SUPFAM" id="SSF53756">
    <property type="entry name" value="UDP-Glycosyltransferase/glycogen phosphorylase"/>
    <property type="match status" value="1"/>
</dbReference>
<dbReference type="Pfam" id="PF13692">
    <property type="entry name" value="Glyco_trans_1_4"/>
    <property type="match status" value="1"/>
</dbReference>
<dbReference type="PANTHER" id="PTHR12526">
    <property type="entry name" value="GLYCOSYLTRANSFERASE"/>
    <property type="match status" value="1"/>
</dbReference>
<organism evidence="2">
    <name type="scientific">Sedimenticola thiotaurini</name>
    <dbReference type="NCBI Taxonomy" id="1543721"/>
    <lineage>
        <taxon>Bacteria</taxon>
        <taxon>Pseudomonadati</taxon>
        <taxon>Pseudomonadota</taxon>
        <taxon>Gammaproteobacteria</taxon>
        <taxon>Chromatiales</taxon>
        <taxon>Sedimenticolaceae</taxon>
        <taxon>Sedimenticola</taxon>
    </lineage>
</organism>
<dbReference type="GO" id="GO:0016757">
    <property type="term" value="F:glycosyltransferase activity"/>
    <property type="evidence" value="ECO:0007669"/>
    <property type="project" value="TreeGrafter"/>
</dbReference>
<proteinExistence type="predicted"/>
<dbReference type="AlphaFoldDB" id="A0A831RRR9"/>
<dbReference type="NCBIfam" id="TIGR03087">
    <property type="entry name" value="stp1"/>
    <property type="match status" value="1"/>
</dbReference>
<dbReference type="EMBL" id="DRKP01000192">
    <property type="protein sequence ID" value="HEB97829.1"/>
    <property type="molecule type" value="Genomic_DNA"/>
</dbReference>
<dbReference type="Proteomes" id="UP000886251">
    <property type="component" value="Unassembled WGS sequence"/>
</dbReference>
<dbReference type="InterPro" id="IPR017521">
    <property type="entry name" value="Sugar_tfrase_PEP-CTERM_Stp1"/>
</dbReference>
<name>A0A831RRR9_9GAMM</name>
<accession>A0A831RRR9</accession>
<feature type="region of interest" description="Disordered" evidence="1">
    <location>
        <begin position="414"/>
        <end position="433"/>
    </location>
</feature>
<reference evidence="2" key="1">
    <citation type="journal article" date="2020" name="mSystems">
        <title>Genome- and Community-Level Interaction Insights into Carbon Utilization and Element Cycling Functions of Hydrothermarchaeota in Hydrothermal Sediment.</title>
        <authorList>
            <person name="Zhou Z."/>
            <person name="Liu Y."/>
            <person name="Xu W."/>
            <person name="Pan J."/>
            <person name="Luo Z.H."/>
            <person name="Li M."/>
        </authorList>
    </citation>
    <scope>NUCLEOTIDE SEQUENCE [LARGE SCALE GENOMIC DNA]</scope>
    <source>
        <strain evidence="2">HyVt-443</strain>
    </source>
</reference>
<protein>
    <submittedName>
        <fullName evidence="2">TIGR03087 family PEP-CTERM/XrtA system glycosyltransferase</fullName>
    </submittedName>
</protein>
<dbReference type="PANTHER" id="PTHR12526:SF600">
    <property type="entry name" value="GLYCOSYL TRANSFERASE GROUP 1"/>
    <property type="match status" value="1"/>
</dbReference>
<evidence type="ECO:0000256" key="1">
    <source>
        <dbReference type="SAM" id="MobiDB-lite"/>
    </source>
</evidence>
<evidence type="ECO:0000313" key="2">
    <source>
        <dbReference type="EMBL" id="HEB97829.1"/>
    </source>
</evidence>
<comment type="caution">
    <text evidence="2">The sequence shown here is derived from an EMBL/GenBank/DDBJ whole genome shotgun (WGS) entry which is preliminary data.</text>
</comment>
<dbReference type="Gene3D" id="3.40.50.2000">
    <property type="entry name" value="Glycogen Phosphorylase B"/>
    <property type="match status" value="2"/>
</dbReference>
<dbReference type="CDD" id="cd03801">
    <property type="entry name" value="GT4_PimA-like"/>
    <property type="match status" value="1"/>
</dbReference>